<feature type="transmembrane region" description="Helical" evidence="1">
    <location>
        <begin position="188"/>
        <end position="213"/>
    </location>
</feature>
<reference evidence="2" key="1">
    <citation type="submission" date="2021-03" db="EMBL/GenBank/DDBJ databases">
        <authorList>
            <person name="Bekaert M."/>
        </authorList>
    </citation>
    <scope>NUCLEOTIDE SEQUENCE</scope>
</reference>
<keyword evidence="1" id="KW-1133">Transmembrane helix</keyword>
<organism evidence="2 3">
    <name type="scientific">Mytilus edulis</name>
    <name type="common">Blue mussel</name>
    <dbReference type="NCBI Taxonomy" id="6550"/>
    <lineage>
        <taxon>Eukaryota</taxon>
        <taxon>Metazoa</taxon>
        <taxon>Spiralia</taxon>
        <taxon>Lophotrochozoa</taxon>
        <taxon>Mollusca</taxon>
        <taxon>Bivalvia</taxon>
        <taxon>Autobranchia</taxon>
        <taxon>Pteriomorphia</taxon>
        <taxon>Mytilida</taxon>
        <taxon>Mytiloidea</taxon>
        <taxon>Mytilidae</taxon>
        <taxon>Mytilinae</taxon>
        <taxon>Mytilus</taxon>
    </lineage>
</organism>
<dbReference type="Proteomes" id="UP000683360">
    <property type="component" value="Unassembled WGS sequence"/>
</dbReference>
<accession>A0A8S3S9V0</accession>
<keyword evidence="3" id="KW-1185">Reference proteome</keyword>
<keyword evidence="1" id="KW-0812">Transmembrane</keyword>
<dbReference type="OrthoDB" id="10426645at2759"/>
<dbReference type="AlphaFoldDB" id="A0A8S3S9V0"/>
<proteinExistence type="predicted"/>
<dbReference type="EMBL" id="CAJPWZ010001584">
    <property type="protein sequence ID" value="CAG2218022.1"/>
    <property type="molecule type" value="Genomic_DNA"/>
</dbReference>
<keyword evidence="1" id="KW-0472">Membrane</keyword>
<evidence type="ECO:0000313" key="3">
    <source>
        <dbReference type="Proteomes" id="UP000683360"/>
    </source>
</evidence>
<evidence type="ECO:0000313" key="2">
    <source>
        <dbReference type="EMBL" id="CAG2218022.1"/>
    </source>
</evidence>
<gene>
    <name evidence="2" type="ORF">MEDL_31696</name>
</gene>
<name>A0A8S3S9V0_MYTED</name>
<evidence type="ECO:0000256" key="1">
    <source>
        <dbReference type="SAM" id="Phobius"/>
    </source>
</evidence>
<protein>
    <submittedName>
        <fullName evidence="2">Uncharacterized protein</fullName>
    </submittedName>
</protein>
<sequence length="391" mass="45151">MAIIRCDSLNGTLPDVTHSLNDLEDGKEYWSTIYRSKFLKWVTSESFDEICDEVKRLLNVECLFLEVNNSYMKYIPLPCKYEYNAICEHKKPGDSTVIRQCQTKMYTTIKNKEESETSKHLVYQAGAYFISFERQNKNKNSVLSIADDISFVSSLSTTTYTTAKFTSREITLDSENRTVEYETTYNSLVFNVLVFLVPVSAALLVLVIMAVLLTVRQRRKRSKAHTEGIGHHFELDTRQPIIEHENRKYEKPWDYLKPLETGIPECQIYDEAEDQESFERQIYDVPTDQYQHLQFDLRRKQPKFLEAEYDSSMSTLSFPNPDLDKTSANSATKIVVAKHANNMRSSIHVGHGSRTNNKSPGQNVAYCDTELIHTKYLYDTPKQYVGQANIP</sequence>
<comment type="caution">
    <text evidence="2">The sequence shown here is derived from an EMBL/GenBank/DDBJ whole genome shotgun (WGS) entry which is preliminary data.</text>
</comment>